<keyword evidence="3" id="KW-1185">Reference proteome</keyword>
<keyword evidence="1" id="KW-0472">Membrane</keyword>
<protein>
    <recommendedName>
        <fullName evidence="4">Aromatic ring-opening dioxygenase LigA</fullName>
    </recommendedName>
</protein>
<proteinExistence type="predicted"/>
<accession>A0A919TXP1</accession>
<organism evidence="2 3">
    <name type="scientific">Cellulomonas chitinilytica</name>
    <dbReference type="NCBI Taxonomy" id="398759"/>
    <lineage>
        <taxon>Bacteria</taxon>
        <taxon>Bacillati</taxon>
        <taxon>Actinomycetota</taxon>
        <taxon>Actinomycetes</taxon>
        <taxon>Micrococcales</taxon>
        <taxon>Cellulomonadaceae</taxon>
        <taxon>Cellulomonas</taxon>
    </lineage>
</organism>
<sequence>MSTSIARPASHTRLYGLIVMILGGVFLVAGAVTWGAVSSHLKAEDITVSPDAAHFGGQLVDTPWEAFAQADIINHHALTATGDKTYAEIGTELHEIEAANPDASKEELAKDADYAKLTALRTVVMNGSFLRASLFTSVIAFGVAFLAMGLGVTIAFIGWAIRSAGTPATAATTAGAERPLAAAAV</sequence>
<feature type="transmembrane region" description="Helical" evidence="1">
    <location>
        <begin position="12"/>
        <end position="37"/>
    </location>
</feature>
<feature type="transmembrane region" description="Helical" evidence="1">
    <location>
        <begin position="134"/>
        <end position="161"/>
    </location>
</feature>
<evidence type="ECO:0000313" key="2">
    <source>
        <dbReference type="EMBL" id="GIG19640.1"/>
    </source>
</evidence>
<evidence type="ECO:0000313" key="3">
    <source>
        <dbReference type="Proteomes" id="UP000632740"/>
    </source>
</evidence>
<comment type="caution">
    <text evidence="2">The sequence shown here is derived from an EMBL/GenBank/DDBJ whole genome shotgun (WGS) entry which is preliminary data.</text>
</comment>
<dbReference type="Proteomes" id="UP000632740">
    <property type="component" value="Unassembled WGS sequence"/>
</dbReference>
<keyword evidence="1" id="KW-1133">Transmembrane helix</keyword>
<dbReference type="RefSeq" id="WP_203747761.1">
    <property type="nucleotide sequence ID" value="NZ_BONK01000001.1"/>
</dbReference>
<evidence type="ECO:0008006" key="4">
    <source>
        <dbReference type="Google" id="ProtNLM"/>
    </source>
</evidence>
<reference evidence="2" key="1">
    <citation type="submission" date="2021-01" db="EMBL/GenBank/DDBJ databases">
        <title>Whole genome shotgun sequence of Cellulomonas chitinilytica NBRC 110799.</title>
        <authorList>
            <person name="Komaki H."/>
            <person name="Tamura T."/>
        </authorList>
    </citation>
    <scope>NUCLEOTIDE SEQUENCE</scope>
    <source>
        <strain evidence="2">NBRC 110799</strain>
    </source>
</reference>
<dbReference type="EMBL" id="BONK01000001">
    <property type="protein sequence ID" value="GIG19640.1"/>
    <property type="molecule type" value="Genomic_DNA"/>
</dbReference>
<gene>
    <name evidence="2" type="ORF">Cch01nite_03640</name>
</gene>
<name>A0A919TXP1_9CELL</name>
<evidence type="ECO:0000256" key="1">
    <source>
        <dbReference type="SAM" id="Phobius"/>
    </source>
</evidence>
<dbReference type="AlphaFoldDB" id="A0A919TXP1"/>
<keyword evidence="1" id="KW-0812">Transmembrane</keyword>